<dbReference type="Proteomes" id="UP000447434">
    <property type="component" value="Chromosome 5"/>
</dbReference>
<organism evidence="1 2">
    <name type="scientific">Lupinus albus</name>
    <name type="common">White lupine</name>
    <name type="synonym">Lupinus termis</name>
    <dbReference type="NCBI Taxonomy" id="3870"/>
    <lineage>
        <taxon>Eukaryota</taxon>
        <taxon>Viridiplantae</taxon>
        <taxon>Streptophyta</taxon>
        <taxon>Embryophyta</taxon>
        <taxon>Tracheophyta</taxon>
        <taxon>Spermatophyta</taxon>
        <taxon>Magnoliopsida</taxon>
        <taxon>eudicotyledons</taxon>
        <taxon>Gunneridae</taxon>
        <taxon>Pentapetalae</taxon>
        <taxon>rosids</taxon>
        <taxon>fabids</taxon>
        <taxon>Fabales</taxon>
        <taxon>Fabaceae</taxon>
        <taxon>Papilionoideae</taxon>
        <taxon>50 kb inversion clade</taxon>
        <taxon>genistoids sensu lato</taxon>
        <taxon>core genistoids</taxon>
        <taxon>Genisteae</taxon>
        <taxon>Lupinus</taxon>
    </lineage>
</organism>
<gene>
    <name evidence="1" type="ORF">Lalb_Chr05g0229261</name>
</gene>
<accession>A0A6A4QKP8</accession>
<reference evidence="2" key="1">
    <citation type="journal article" date="2020" name="Nat. Commun.">
        <title>Genome sequence of the cluster root forming white lupin.</title>
        <authorList>
            <person name="Hufnagel B."/>
            <person name="Marques A."/>
            <person name="Soriano A."/>
            <person name="Marques L."/>
            <person name="Divol F."/>
            <person name="Doumas P."/>
            <person name="Sallet E."/>
            <person name="Mancinotti D."/>
            <person name="Carrere S."/>
            <person name="Marande W."/>
            <person name="Arribat S."/>
            <person name="Keller J."/>
            <person name="Huneau C."/>
            <person name="Blein T."/>
            <person name="Aime D."/>
            <person name="Laguerre M."/>
            <person name="Taylor J."/>
            <person name="Schubert V."/>
            <person name="Nelson M."/>
            <person name="Geu-Flores F."/>
            <person name="Crespi M."/>
            <person name="Gallardo-Guerrero K."/>
            <person name="Delaux P.-M."/>
            <person name="Salse J."/>
            <person name="Berges H."/>
            <person name="Guyot R."/>
            <person name="Gouzy J."/>
            <person name="Peret B."/>
        </authorList>
    </citation>
    <scope>NUCLEOTIDE SEQUENCE [LARGE SCALE GENOMIC DNA]</scope>
    <source>
        <strain evidence="2">cv. Amiga</strain>
    </source>
</reference>
<dbReference type="AlphaFoldDB" id="A0A6A4QKP8"/>
<keyword evidence="2" id="KW-1185">Reference proteome</keyword>
<sequence length="60" mass="7072">MWQQYCGYDDRHNRITPQLWCDVTASRYNITASGRKANESDHIWTALGRVEFKNVILITK</sequence>
<comment type="caution">
    <text evidence="1">The sequence shown here is derived from an EMBL/GenBank/DDBJ whole genome shotgun (WGS) entry which is preliminary data.</text>
</comment>
<proteinExistence type="predicted"/>
<dbReference type="EMBL" id="WOCE01000005">
    <property type="protein sequence ID" value="KAE9614540.1"/>
    <property type="molecule type" value="Genomic_DNA"/>
</dbReference>
<protein>
    <submittedName>
        <fullName evidence="1">Uncharacterized protein</fullName>
    </submittedName>
</protein>
<evidence type="ECO:0000313" key="2">
    <source>
        <dbReference type="Proteomes" id="UP000447434"/>
    </source>
</evidence>
<name>A0A6A4QKP8_LUPAL</name>
<evidence type="ECO:0000313" key="1">
    <source>
        <dbReference type="EMBL" id="KAE9614540.1"/>
    </source>
</evidence>